<feature type="compositionally biased region" description="Polar residues" evidence="1">
    <location>
        <begin position="425"/>
        <end position="439"/>
    </location>
</feature>
<dbReference type="AlphaFoldDB" id="A0A8H5HST8"/>
<dbReference type="PANTHER" id="PTHR42107">
    <property type="entry name" value="YALI0D24453P"/>
    <property type="match status" value="1"/>
</dbReference>
<feature type="region of interest" description="Disordered" evidence="1">
    <location>
        <begin position="308"/>
        <end position="439"/>
    </location>
</feature>
<keyword evidence="3" id="KW-1185">Reference proteome</keyword>
<sequence length="542" mass="60728">MATVFKGHVCPPSNAKHPSDRWESAFIFSFISKFTNLQAKLEGLETPMDLENALLLREPDSIVTGVLIRFILNLRPQTRNISEDQISTTVAAVMADYFRTSEQTIFWDDKLGKNVDPFSTLEGGFFAADWDFKLKILRQLVELQLSHSAEIKGKIDLAWGVNANRSKKKDPATAPPEPSDPNSQANLQMLPFGQDRSRKRYWLVDKSPRIYISTNPWKTTATFQSISSTREEYVAAIENLKQDAPHPVAKTKKGKAKNLEKHEASHLALIEALEGRLEIIDTELLRVARVRKKIEQRKILMEQAELRQTRTRRQTRKPDYAEGREDSEDEGDDYIYQEDEGYEEDYDEDGSSTRSSKRANAAAAATNGQRRSTRSAVVNANGKREAEDDRWKSWRGERRSTRLGAPAGTQMDYHPPPKRARTEDSSLSTNSSEAGSFRSDNIQLKITGAAALKPNEFLAEHMPGTKKKSKFWVYAVEPISGAAPAEDEKTPKAIGEMDLDLPTSGNHGTDVDSGVDIPTSPSRRFQSELDRSMAGSLSPLSP</sequence>
<reference evidence="2 3" key="1">
    <citation type="journal article" date="2020" name="ISME J.">
        <title>Uncovering the hidden diversity of litter-decomposition mechanisms in mushroom-forming fungi.</title>
        <authorList>
            <person name="Floudas D."/>
            <person name="Bentzer J."/>
            <person name="Ahren D."/>
            <person name="Johansson T."/>
            <person name="Persson P."/>
            <person name="Tunlid A."/>
        </authorList>
    </citation>
    <scope>NUCLEOTIDE SEQUENCE [LARGE SCALE GENOMIC DNA]</scope>
    <source>
        <strain evidence="2 3">CBS 406.79</strain>
    </source>
</reference>
<name>A0A8H5HST8_9AGAR</name>
<comment type="caution">
    <text evidence="2">The sequence shown here is derived from an EMBL/GenBank/DDBJ whole genome shotgun (WGS) entry which is preliminary data.</text>
</comment>
<accession>A0A8H5HST8</accession>
<feature type="compositionally biased region" description="Polar residues" evidence="1">
    <location>
        <begin position="368"/>
        <end position="378"/>
    </location>
</feature>
<dbReference type="PANTHER" id="PTHR42107:SF1">
    <property type="entry name" value="WHIM1 DOMAIN-CONTAINING PROTEIN"/>
    <property type="match status" value="1"/>
</dbReference>
<feature type="region of interest" description="Disordered" evidence="1">
    <location>
        <begin position="165"/>
        <end position="187"/>
    </location>
</feature>
<protein>
    <recommendedName>
        <fullName evidence="4">WHIM1 domain-containing protein</fullName>
    </recommendedName>
</protein>
<feature type="compositionally biased region" description="Low complexity" evidence="1">
    <location>
        <begin position="352"/>
        <end position="367"/>
    </location>
</feature>
<proteinExistence type="predicted"/>
<dbReference type="EMBL" id="JAACJN010000029">
    <property type="protein sequence ID" value="KAF5388586.1"/>
    <property type="molecule type" value="Genomic_DNA"/>
</dbReference>
<evidence type="ECO:0000256" key="1">
    <source>
        <dbReference type="SAM" id="MobiDB-lite"/>
    </source>
</evidence>
<dbReference type="OrthoDB" id="205403at2759"/>
<feature type="compositionally biased region" description="Acidic residues" evidence="1">
    <location>
        <begin position="325"/>
        <end position="350"/>
    </location>
</feature>
<evidence type="ECO:0008006" key="4">
    <source>
        <dbReference type="Google" id="ProtNLM"/>
    </source>
</evidence>
<organism evidence="2 3">
    <name type="scientific">Collybiopsis confluens</name>
    <dbReference type="NCBI Taxonomy" id="2823264"/>
    <lineage>
        <taxon>Eukaryota</taxon>
        <taxon>Fungi</taxon>
        <taxon>Dikarya</taxon>
        <taxon>Basidiomycota</taxon>
        <taxon>Agaricomycotina</taxon>
        <taxon>Agaricomycetes</taxon>
        <taxon>Agaricomycetidae</taxon>
        <taxon>Agaricales</taxon>
        <taxon>Marasmiineae</taxon>
        <taxon>Omphalotaceae</taxon>
        <taxon>Collybiopsis</taxon>
    </lineage>
</organism>
<gene>
    <name evidence="2" type="ORF">D9757_004646</name>
</gene>
<evidence type="ECO:0000313" key="2">
    <source>
        <dbReference type="EMBL" id="KAF5388586.1"/>
    </source>
</evidence>
<feature type="region of interest" description="Disordered" evidence="1">
    <location>
        <begin position="484"/>
        <end position="542"/>
    </location>
</feature>
<dbReference type="Proteomes" id="UP000518752">
    <property type="component" value="Unassembled WGS sequence"/>
</dbReference>
<evidence type="ECO:0000313" key="3">
    <source>
        <dbReference type="Proteomes" id="UP000518752"/>
    </source>
</evidence>
<feature type="compositionally biased region" description="Basic and acidic residues" evidence="1">
    <location>
        <begin position="382"/>
        <end position="400"/>
    </location>
</feature>